<dbReference type="AlphaFoldDB" id="A0A1C6V0M5"/>
<comment type="cofactor">
    <cofactor evidence="1">
        <name>FAD</name>
        <dbReference type="ChEBI" id="CHEBI:57692"/>
    </cofactor>
</comment>
<protein>
    <submittedName>
        <fullName evidence="5">2-polyprenyl-6-methoxyphenol hydroxylase</fullName>
    </submittedName>
</protein>
<accession>A0A1C6V0M5</accession>
<name>A0A1C6V0M5_9ACTN</name>
<evidence type="ECO:0000256" key="3">
    <source>
        <dbReference type="ARBA" id="ARBA00022827"/>
    </source>
</evidence>
<keyword evidence="6" id="KW-1185">Reference proteome</keyword>
<evidence type="ECO:0000259" key="4">
    <source>
        <dbReference type="Pfam" id="PF01494"/>
    </source>
</evidence>
<dbReference type="SUPFAM" id="SSF51905">
    <property type="entry name" value="FAD/NAD(P)-binding domain"/>
    <property type="match status" value="1"/>
</dbReference>
<keyword evidence="3" id="KW-0274">FAD</keyword>
<dbReference type="Proteomes" id="UP000199696">
    <property type="component" value="Unassembled WGS sequence"/>
</dbReference>
<dbReference type="GO" id="GO:0071949">
    <property type="term" value="F:FAD binding"/>
    <property type="evidence" value="ECO:0007669"/>
    <property type="project" value="InterPro"/>
</dbReference>
<dbReference type="PANTHER" id="PTHR43004">
    <property type="entry name" value="TRK SYSTEM POTASSIUM UPTAKE PROTEIN"/>
    <property type="match status" value="1"/>
</dbReference>
<evidence type="ECO:0000256" key="2">
    <source>
        <dbReference type="ARBA" id="ARBA00022630"/>
    </source>
</evidence>
<dbReference type="InterPro" id="IPR050641">
    <property type="entry name" value="RIFMO-like"/>
</dbReference>
<dbReference type="InterPro" id="IPR036188">
    <property type="entry name" value="FAD/NAD-bd_sf"/>
</dbReference>
<evidence type="ECO:0000313" key="6">
    <source>
        <dbReference type="Proteomes" id="UP000199696"/>
    </source>
</evidence>
<evidence type="ECO:0000313" key="5">
    <source>
        <dbReference type="EMBL" id="SCL59831.1"/>
    </source>
</evidence>
<keyword evidence="2" id="KW-0285">Flavoprotein</keyword>
<dbReference type="EMBL" id="FMHY01000002">
    <property type="protein sequence ID" value="SCL59831.1"/>
    <property type="molecule type" value="Genomic_DNA"/>
</dbReference>
<proteinExistence type="predicted"/>
<dbReference type="STRING" id="227316.GA0070604_4152"/>
<dbReference type="Pfam" id="PF01494">
    <property type="entry name" value="FAD_binding_3"/>
    <property type="match status" value="1"/>
</dbReference>
<dbReference type="Gene3D" id="3.40.30.120">
    <property type="match status" value="1"/>
</dbReference>
<dbReference type="Gene3D" id="3.50.50.60">
    <property type="entry name" value="FAD/NAD(P)-binding domain"/>
    <property type="match status" value="1"/>
</dbReference>
<dbReference type="RefSeq" id="WP_208602139.1">
    <property type="nucleotide sequence ID" value="NZ_FMHY01000002.1"/>
</dbReference>
<evidence type="ECO:0000256" key="1">
    <source>
        <dbReference type="ARBA" id="ARBA00001974"/>
    </source>
</evidence>
<gene>
    <name evidence="5" type="ORF">GA0070604_4152</name>
</gene>
<dbReference type="GO" id="GO:0016709">
    <property type="term" value="F:oxidoreductase activity, acting on paired donors, with incorporation or reduction of molecular oxygen, NAD(P)H as one donor, and incorporation of one atom of oxygen"/>
    <property type="evidence" value="ECO:0007669"/>
    <property type="project" value="UniProtKB-ARBA"/>
</dbReference>
<dbReference type="Pfam" id="PF21274">
    <property type="entry name" value="Rng_hyd_C"/>
    <property type="match status" value="1"/>
</dbReference>
<feature type="domain" description="FAD-binding" evidence="4">
    <location>
        <begin position="3"/>
        <end position="348"/>
    </location>
</feature>
<dbReference type="PANTHER" id="PTHR43004:SF19">
    <property type="entry name" value="BINDING MONOOXYGENASE, PUTATIVE (JCVI)-RELATED"/>
    <property type="match status" value="1"/>
</dbReference>
<dbReference type="PRINTS" id="PR00420">
    <property type="entry name" value="RNGMNOXGNASE"/>
</dbReference>
<organism evidence="5 6">
    <name type="scientific">Micromonospora eburnea</name>
    <dbReference type="NCBI Taxonomy" id="227316"/>
    <lineage>
        <taxon>Bacteria</taxon>
        <taxon>Bacillati</taxon>
        <taxon>Actinomycetota</taxon>
        <taxon>Actinomycetes</taxon>
        <taxon>Micromonosporales</taxon>
        <taxon>Micromonosporaceae</taxon>
        <taxon>Micromonospora</taxon>
    </lineage>
</organism>
<reference evidence="6" key="1">
    <citation type="submission" date="2016-06" db="EMBL/GenBank/DDBJ databases">
        <authorList>
            <person name="Varghese N."/>
            <person name="Submissions Spin"/>
        </authorList>
    </citation>
    <scope>NUCLEOTIDE SEQUENCE [LARGE SCALE GENOMIC DNA]</scope>
    <source>
        <strain evidence="6">DSM 44814</strain>
    </source>
</reference>
<sequence>MRSDVIIIGAGPTGLMLAYELALAGVSPLVLEKAPAPRTEPKANGLVGQIVELLRYRGLLDRFRTEARFVGAPPAFTFGAVTLRLSQLTESPLQLLALPQPRLEALLTECVLERDVEIRRAHRVTSVSPDDDGVTVDVQGPDGDRRMRASYVVGCDGAHSLVREQAGIAFPGAVNTDVTRIGHVVIPEQFVAADGGLDVPGAGRLPLGWSYTPHGRLGIMAFGPGVHIVSVTEANPAAADAGTAATLDELRAAVRRVLGADLPMSEPRWLSLVVTQARQAERYRAGRVLLAGDAAHLFPAGGSALNAGMSDAINLGWKLAAQVQGWAPPGLLDSYHTERHAAAARTLAHTRAQARMMAVTPDGAALRDLVGELVRYAEPLRHIAETVHGSDVRYPVAQADDQEVHPLVGRLVPDLALDGCPAADRVSGLLRAGRPFLLDLSGDRPLGAVQSGWGHRVDLFSARCATPSADALLVRPDGFVVWAADPNVSDAHVGTTLSRALSTWFGSDRRPTAGATSAPQ</sequence>
<dbReference type="Gene3D" id="3.30.70.2450">
    <property type="match status" value="1"/>
</dbReference>
<dbReference type="InterPro" id="IPR002938">
    <property type="entry name" value="FAD-bd"/>
</dbReference>